<evidence type="ECO:0000313" key="1">
    <source>
        <dbReference type="EMBL" id="PRH89652.1"/>
    </source>
</evidence>
<keyword evidence="2" id="KW-1185">Reference proteome</keyword>
<reference evidence="1 2" key="1">
    <citation type="submission" date="2018-02" db="EMBL/GenBank/DDBJ databases">
        <title>Whole genome sequencing of endophytic bacterium.</title>
        <authorList>
            <person name="Eedara R."/>
            <person name="Podile A.R."/>
        </authorList>
    </citation>
    <scope>NUCLEOTIDE SEQUENCE [LARGE SCALE GENOMIC DNA]</scope>
    <source>
        <strain evidence="1 2">RP1T</strain>
    </source>
</reference>
<dbReference type="Pfam" id="PF05159">
    <property type="entry name" value="Capsule_synth"/>
    <property type="match status" value="1"/>
</dbReference>
<dbReference type="CDD" id="cd16441">
    <property type="entry name" value="beta_Kdo_transferase_KpsS"/>
    <property type="match status" value="1"/>
</dbReference>
<dbReference type="AlphaFoldDB" id="A0A2S9QK43"/>
<comment type="caution">
    <text evidence="1">The sequence shown here is derived from an EMBL/GenBank/DDBJ whole genome shotgun (WGS) entry which is preliminary data.</text>
</comment>
<dbReference type="GO" id="GO:0015774">
    <property type="term" value="P:polysaccharide transport"/>
    <property type="evidence" value="ECO:0007669"/>
    <property type="project" value="InterPro"/>
</dbReference>
<dbReference type="OrthoDB" id="9794206at2"/>
<accession>A0A2S9QK43</accession>
<protein>
    <submittedName>
        <fullName evidence="1">Capsular biosynthesis protein</fullName>
    </submittedName>
</protein>
<dbReference type="EMBL" id="PUEJ01000001">
    <property type="protein sequence ID" value="PRH89652.1"/>
    <property type="molecule type" value="Genomic_DNA"/>
</dbReference>
<dbReference type="InterPro" id="IPR007833">
    <property type="entry name" value="Capsule_polysaccharide_synth"/>
</dbReference>
<gene>
    <name evidence="1" type="ORF">C5L14_03575</name>
</gene>
<evidence type="ECO:0000313" key="2">
    <source>
        <dbReference type="Proteomes" id="UP000237682"/>
    </source>
</evidence>
<proteinExistence type="predicted"/>
<sequence length="422" mass="48210">MNRSTFSVLLQGPVGPFFSELGQFFLARGERVIKINFNFGDRLYSRPIPSITFSGGLATWKTWFLQFLVGQKPDRVILFGDQRPYHQIAVALCRELNVPVWCLEEGYIRPDYVTVEPYGNNAASQLPRKLSAYSSVETVPSSHTAIPPEGFKPMAWWAFKYYIAMSIGSFVFNQYEHHRDRSLSREALLWSRNAIYKYMYRLKNARRVIDLVEHMDRRYFLVALQVHDDLQLRVHGRGWTMERVIEATIRSFAENAPPDTCLAFKAHPLDRGHKSYHHFVAEFARLAGVATRVSLIDDGSTGLLVRHARGLITVNSTTGILALQRNCPVFVLGNAHYALDGLVSSGDEDKLNQFWKVQSIPNPKLRDAFIQKMISDTQVNGSYYIKEFFDLTIQNVADRIDNNITALPQKIKRRASSISERG</sequence>
<dbReference type="GO" id="GO:0000271">
    <property type="term" value="P:polysaccharide biosynthetic process"/>
    <property type="evidence" value="ECO:0007669"/>
    <property type="project" value="InterPro"/>
</dbReference>
<dbReference type="Proteomes" id="UP000237682">
    <property type="component" value="Unassembled WGS sequence"/>
</dbReference>
<name>A0A2S9QK43_9HYPH</name>
<organism evidence="1 2">
    <name type="scientific">Labrys okinawensis</name>
    <dbReference type="NCBI Taxonomy" id="346911"/>
    <lineage>
        <taxon>Bacteria</taxon>
        <taxon>Pseudomonadati</taxon>
        <taxon>Pseudomonadota</taxon>
        <taxon>Alphaproteobacteria</taxon>
        <taxon>Hyphomicrobiales</taxon>
        <taxon>Xanthobacteraceae</taxon>
        <taxon>Labrys</taxon>
    </lineage>
</organism>